<protein>
    <submittedName>
        <fullName evidence="10">Magnesium transporter</fullName>
    </submittedName>
</protein>
<name>A0A7Y3Z7W5_9VIBR</name>
<evidence type="ECO:0000256" key="1">
    <source>
        <dbReference type="ARBA" id="ARBA00004141"/>
    </source>
</evidence>
<dbReference type="EMBL" id="VTYN01000007">
    <property type="protein sequence ID" value="NOH48154.1"/>
    <property type="molecule type" value="Genomic_DNA"/>
</dbReference>
<accession>A0A7Y3Z7W5</accession>
<organism evidence="10 11">
    <name type="scientific">Vibrio rotiferianus</name>
    <dbReference type="NCBI Taxonomy" id="190895"/>
    <lineage>
        <taxon>Bacteria</taxon>
        <taxon>Pseudomonadati</taxon>
        <taxon>Pseudomonadota</taxon>
        <taxon>Gammaproteobacteria</taxon>
        <taxon>Vibrionales</taxon>
        <taxon>Vibrionaceae</taxon>
        <taxon>Vibrio</taxon>
    </lineage>
</organism>
<evidence type="ECO:0000256" key="8">
    <source>
        <dbReference type="SAM" id="Phobius"/>
    </source>
</evidence>
<reference evidence="10 11" key="1">
    <citation type="submission" date="2019-08" db="EMBL/GenBank/DDBJ databases">
        <title>Draft genome sequencing and comparative genomics of hatchery-associated Vibrios.</title>
        <authorList>
            <person name="Kehlet-Delgado H."/>
            <person name="Mueller R.S."/>
        </authorList>
    </citation>
    <scope>NUCLEOTIDE SEQUENCE [LARGE SCALE GENOMIC DNA]</scope>
    <source>
        <strain evidence="10 11">00-78-3</strain>
    </source>
</reference>
<gene>
    <name evidence="10" type="ORF">F0262_08795</name>
</gene>
<dbReference type="AlphaFoldDB" id="A0A7Y3Z7W5"/>
<dbReference type="Gene3D" id="1.10.357.20">
    <property type="entry name" value="SLC41 divalent cation transporters, integral membrane domain"/>
    <property type="match status" value="1"/>
</dbReference>
<feature type="transmembrane region" description="Helical" evidence="8">
    <location>
        <begin position="105"/>
        <end position="125"/>
    </location>
</feature>
<keyword evidence="7 8" id="KW-0472">Membrane</keyword>
<sequence length="276" mass="29937">MITVSESGKPINLGEHQQPHLAQFYALSEAEKIHWLAHTNTDEVVDLLSYCPLGYVQYWIVKMEKYGFDKAASHLSFQLGFVHSEAEPADDYLSTGVLEHVKQRVGWIVLLAIFGIFSGFIIASYEDLLSQLVLLAIYMPVIAAAGGNTGSQAATLVVRALATGEIKNRQWRAVLWKESRVALMLAGILALVIVGRIALFTPAASSEGFGLSLIATAVAVALFIQVTISTVLGGLLPIVARALKLDPAILVSPVLASLVDISGIWIYFNIVNFILF</sequence>
<evidence type="ECO:0000256" key="6">
    <source>
        <dbReference type="ARBA" id="ARBA00022989"/>
    </source>
</evidence>
<comment type="subcellular location">
    <subcellularLocation>
        <location evidence="1">Membrane</location>
        <topology evidence="1">Multi-pass membrane protein</topology>
    </subcellularLocation>
</comment>
<dbReference type="InterPro" id="IPR036739">
    <property type="entry name" value="SLC41_membr_dom_sf"/>
</dbReference>
<feature type="transmembrane region" description="Helical" evidence="8">
    <location>
        <begin position="211"/>
        <end position="236"/>
    </location>
</feature>
<evidence type="ECO:0000313" key="10">
    <source>
        <dbReference type="EMBL" id="NOH48154.1"/>
    </source>
</evidence>
<evidence type="ECO:0000313" key="11">
    <source>
        <dbReference type="Proteomes" id="UP000572072"/>
    </source>
</evidence>
<dbReference type="GO" id="GO:0016020">
    <property type="term" value="C:membrane"/>
    <property type="evidence" value="ECO:0007669"/>
    <property type="project" value="UniProtKB-SubCell"/>
</dbReference>
<dbReference type="InterPro" id="IPR006667">
    <property type="entry name" value="SLC41_membr_dom"/>
</dbReference>
<feature type="transmembrane region" description="Helical" evidence="8">
    <location>
        <begin position="181"/>
        <end position="199"/>
    </location>
</feature>
<dbReference type="SUPFAM" id="SSF161093">
    <property type="entry name" value="MgtE membrane domain-like"/>
    <property type="match status" value="1"/>
</dbReference>
<evidence type="ECO:0000256" key="2">
    <source>
        <dbReference type="ARBA" id="ARBA00009749"/>
    </source>
</evidence>
<evidence type="ECO:0000256" key="3">
    <source>
        <dbReference type="ARBA" id="ARBA00022448"/>
    </source>
</evidence>
<dbReference type="GO" id="GO:0008324">
    <property type="term" value="F:monoatomic cation transmembrane transporter activity"/>
    <property type="evidence" value="ECO:0007669"/>
    <property type="project" value="InterPro"/>
</dbReference>
<keyword evidence="6 8" id="KW-1133">Transmembrane helix</keyword>
<dbReference type="Pfam" id="PF01769">
    <property type="entry name" value="MgtE"/>
    <property type="match status" value="1"/>
</dbReference>
<dbReference type="PANTHER" id="PTHR41394">
    <property type="entry name" value="MAGNESIUM TRANSPORTER MGTE"/>
    <property type="match status" value="1"/>
</dbReference>
<comment type="similarity">
    <text evidence="2">Belongs to the SLC41A transporter family.</text>
</comment>
<evidence type="ECO:0000256" key="7">
    <source>
        <dbReference type="ARBA" id="ARBA00023136"/>
    </source>
</evidence>
<dbReference type="Proteomes" id="UP000572072">
    <property type="component" value="Unassembled WGS sequence"/>
</dbReference>
<keyword evidence="5" id="KW-0460">Magnesium</keyword>
<evidence type="ECO:0000259" key="9">
    <source>
        <dbReference type="Pfam" id="PF01769"/>
    </source>
</evidence>
<comment type="caution">
    <text evidence="10">The sequence shown here is derived from an EMBL/GenBank/DDBJ whole genome shotgun (WGS) entry which is preliminary data.</text>
</comment>
<keyword evidence="4 8" id="KW-0812">Transmembrane</keyword>
<proteinExistence type="inferred from homology"/>
<feature type="domain" description="SLC41A/MgtE integral membrane" evidence="9">
    <location>
        <begin position="139"/>
        <end position="270"/>
    </location>
</feature>
<evidence type="ECO:0000256" key="5">
    <source>
        <dbReference type="ARBA" id="ARBA00022842"/>
    </source>
</evidence>
<feature type="transmembrane region" description="Helical" evidence="8">
    <location>
        <begin position="248"/>
        <end position="268"/>
    </location>
</feature>
<dbReference type="RefSeq" id="WP_171357701.1">
    <property type="nucleotide sequence ID" value="NZ_VTYN01000007.1"/>
</dbReference>
<dbReference type="PANTHER" id="PTHR41394:SF5">
    <property type="entry name" value="SLC41A_MGTE INTEGRAL MEMBRANE DOMAIN-CONTAINING PROTEIN"/>
    <property type="match status" value="1"/>
</dbReference>
<evidence type="ECO:0000256" key="4">
    <source>
        <dbReference type="ARBA" id="ARBA00022692"/>
    </source>
</evidence>
<feature type="transmembrane region" description="Helical" evidence="8">
    <location>
        <begin position="137"/>
        <end position="161"/>
    </location>
</feature>
<keyword evidence="3" id="KW-0813">Transport</keyword>